<protein>
    <submittedName>
        <fullName evidence="2">Uncharacterized protein</fullName>
    </submittedName>
</protein>
<reference evidence="2" key="1">
    <citation type="journal article" date="2014" name="Front. Microbiol.">
        <title>High frequency of phylogenetically diverse reductive dehalogenase-homologous genes in deep subseafloor sedimentary metagenomes.</title>
        <authorList>
            <person name="Kawai M."/>
            <person name="Futagami T."/>
            <person name="Toyoda A."/>
            <person name="Takaki Y."/>
            <person name="Nishi S."/>
            <person name="Hori S."/>
            <person name="Arai W."/>
            <person name="Tsubouchi T."/>
            <person name="Morono Y."/>
            <person name="Uchiyama I."/>
            <person name="Ito T."/>
            <person name="Fujiyama A."/>
            <person name="Inagaki F."/>
            <person name="Takami H."/>
        </authorList>
    </citation>
    <scope>NUCLEOTIDE SEQUENCE</scope>
    <source>
        <strain evidence="2">Expedition CK06-06</strain>
    </source>
</reference>
<feature type="transmembrane region" description="Helical" evidence="1">
    <location>
        <begin position="31"/>
        <end position="50"/>
    </location>
</feature>
<feature type="transmembrane region" description="Helical" evidence="1">
    <location>
        <begin position="7"/>
        <end position="25"/>
    </location>
</feature>
<keyword evidence="1" id="KW-1133">Transmembrane helix</keyword>
<organism evidence="2">
    <name type="scientific">marine sediment metagenome</name>
    <dbReference type="NCBI Taxonomy" id="412755"/>
    <lineage>
        <taxon>unclassified sequences</taxon>
        <taxon>metagenomes</taxon>
        <taxon>ecological metagenomes</taxon>
    </lineage>
</organism>
<feature type="non-terminal residue" evidence="2">
    <location>
        <position position="71"/>
    </location>
</feature>
<comment type="caution">
    <text evidence="2">The sequence shown here is derived from an EMBL/GenBank/DDBJ whole genome shotgun (WGS) entry which is preliminary data.</text>
</comment>
<evidence type="ECO:0000313" key="2">
    <source>
        <dbReference type="EMBL" id="GAH11368.1"/>
    </source>
</evidence>
<evidence type="ECO:0000256" key="1">
    <source>
        <dbReference type="SAM" id="Phobius"/>
    </source>
</evidence>
<gene>
    <name evidence="2" type="ORF">S01H4_59806</name>
</gene>
<name>X1ERV0_9ZZZZ</name>
<proteinExistence type="predicted"/>
<accession>X1ERV0</accession>
<dbReference type="AlphaFoldDB" id="X1ERV0"/>
<sequence length="71" mass="7988">MESQMSLTRALLGATYGILIADIFIQQGPVMGDYLTDLMAMVLFLVMLYINRKLDSGHDELMAEIKNTQSF</sequence>
<keyword evidence="1" id="KW-0812">Transmembrane</keyword>
<keyword evidence="1" id="KW-0472">Membrane</keyword>
<dbReference type="EMBL" id="BART01035139">
    <property type="protein sequence ID" value="GAH11368.1"/>
    <property type="molecule type" value="Genomic_DNA"/>
</dbReference>